<keyword evidence="3" id="KW-1185">Reference proteome</keyword>
<proteinExistence type="predicted"/>
<evidence type="ECO:0000313" key="3">
    <source>
        <dbReference type="Proteomes" id="UP000663992"/>
    </source>
</evidence>
<gene>
    <name evidence="2" type="ORF">J0A65_21240</name>
</gene>
<accession>A0ABS3D1B5</accession>
<evidence type="ECO:0000313" key="2">
    <source>
        <dbReference type="EMBL" id="MBN7822401.1"/>
    </source>
</evidence>
<dbReference type="RefSeq" id="WP_206596334.1">
    <property type="nucleotide sequence ID" value="NZ_JAFKCS010000061.1"/>
</dbReference>
<protein>
    <submittedName>
        <fullName evidence="2">Uncharacterized protein</fullName>
    </submittedName>
</protein>
<evidence type="ECO:0000256" key="1">
    <source>
        <dbReference type="SAM" id="MobiDB-lite"/>
    </source>
</evidence>
<organism evidence="2 3">
    <name type="scientific">Bowmanella yangjiangensis</name>
    <dbReference type="NCBI Taxonomy" id="2811230"/>
    <lineage>
        <taxon>Bacteria</taxon>
        <taxon>Pseudomonadati</taxon>
        <taxon>Pseudomonadota</taxon>
        <taxon>Gammaproteobacteria</taxon>
        <taxon>Alteromonadales</taxon>
        <taxon>Alteromonadaceae</taxon>
        <taxon>Bowmanella</taxon>
    </lineage>
</organism>
<comment type="caution">
    <text evidence="2">The sequence shown here is derived from an EMBL/GenBank/DDBJ whole genome shotgun (WGS) entry which is preliminary data.</text>
</comment>
<feature type="region of interest" description="Disordered" evidence="1">
    <location>
        <begin position="161"/>
        <end position="186"/>
    </location>
</feature>
<sequence length="226" mass="23473">MADLIRHKRSETAAAVPSAGQLELGELAINVADGRLYFKKSSGEVVAVANLADIWAMQPIGKPFGLWTHLAGVAVPPTDNPNYRYIKLTASDSYNTGVLTSESVSGSAPLVQATAVINDAGSPMDGETVRLINTERRTLRAGSSGVVEADAVQGHHHLVRDSGGLGITRPAGGGVGGTSPTGAAAPAQGSEMVARALSNDGVNGDPRVANETRTKNIGVDYYMRIR</sequence>
<dbReference type="Proteomes" id="UP000663992">
    <property type="component" value="Unassembled WGS sequence"/>
</dbReference>
<reference evidence="2 3" key="1">
    <citation type="submission" date="2021-03" db="EMBL/GenBank/DDBJ databases">
        <title>novel species isolated from a fishpond in China.</title>
        <authorList>
            <person name="Lu H."/>
            <person name="Cai Z."/>
        </authorList>
    </citation>
    <scope>NUCLEOTIDE SEQUENCE [LARGE SCALE GENOMIC DNA]</scope>
    <source>
        <strain evidence="2 3">Y57</strain>
    </source>
</reference>
<dbReference type="EMBL" id="JAFKCS010000061">
    <property type="protein sequence ID" value="MBN7822401.1"/>
    <property type="molecule type" value="Genomic_DNA"/>
</dbReference>
<feature type="compositionally biased region" description="Gly residues" evidence="1">
    <location>
        <begin position="163"/>
        <end position="179"/>
    </location>
</feature>
<name>A0ABS3D1B5_9ALTE</name>